<reference evidence="4 6" key="2">
    <citation type="submission" date="2020-11" db="EMBL/GenBank/DDBJ databases">
        <authorList>
            <consortium name="Pathogen Informatics"/>
        </authorList>
    </citation>
    <scope>NUCLEOTIDE SEQUENCE [LARGE SCALE GENOMIC DNA]</scope>
    <source>
        <strain evidence="4 6">NCTC12218</strain>
    </source>
</reference>
<dbReference type="GO" id="GO:0005524">
    <property type="term" value="F:ATP binding"/>
    <property type="evidence" value="ECO:0007669"/>
    <property type="project" value="UniProtKB-KW"/>
</dbReference>
<dbReference type="PANTHER" id="PTHR10695">
    <property type="entry name" value="DEPHOSPHO-COA KINASE-RELATED"/>
    <property type="match status" value="1"/>
</dbReference>
<dbReference type="EMBL" id="UHEF01000001">
    <property type="protein sequence ID" value="SUM88499.1"/>
    <property type="molecule type" value="Genomic_DNA"/>
</dbReference>
<keyword evidence="5" id="KW-0418">Kinase</keyword>
<organism evidence="5">
    <name type="scientific">Staphylococcus schleiferi</name>
    <dbReference type="NCBI Taxonomy" id="1295"/>
    <lineage>
        <taxon>Bacteria</taxon>
        <taxon>Bacillati</taxon>
        <taxon>Bacillota</taxon>
        <taxon>Bacilli</taxon>
        <taxon>Bacillales</taxon>
        <taxon>Staphylococcaceae</taxon>
        <taxon>Staphylococcus</taxon>
    </lineage>
</organism>
<protein>
    <recommendedName>
        <fullName evidence="3">Dephospho-CoA kinase</fullName>
        <ecNumber evidence="3">2.7.1.24</ecNumber>
    </recommendedName>
</protein>
<dbReference type="Gene3D" id="3.40.50.300">
    <property type="entry name" value="P-loop containing nucleotide triphosphate hydrolases"/>
    <property type="match status" value="1"/>
</dbReference>
<dbReference type="EC" id="2.7.1.24" evidence="3"/>
<dbReference type="GO" id="GO:0004140">
    <property type="term" value="F:dephospho-CoA kinase activity"/>
    <property type="evidence" value="ECO:0007669"/>
    <property type="project" value="UniProtKB-UniRule"/>
</dbReference>
<reference evidence="5" key="1">
    <citation type="submission" date="2018-06" db="EMBL/GenBank/DDBJ databases">
        <authorList>
            <consortium name="Pathogen Informatics"/>
            <person name="Doyle S."/>
        </authorList>
    </citation>
    <scope>NUCLEOTIDE SEQUENCE [LARGE SCALE GENOMIC DNA]</scope>
    <source>
        <strain evidence="5">NCTC12218</strain>
    </source>
</reference>
<evidence type="ECO:0000313" key="6">
    <source>
        <dbReference type="Proteomes" id="UP000264146"/>
    </source>
</evidence>
<dbReference type="PANTHER" id="PTHR10695:SF46">
    <property type="entry name" value="BIFUNCTIONAL COENZYME A SYNTHASE-RELATED"/>
    <property type="match status" value="1"/>
</dbReference>
<dbReference type="CDD" id="cd02022">
    <property type="entry name" value="DPCK"/>
    <property type="match status" value="1"/>
</dbReference>
<evidence type="ECO:0000313" key="5">
    <source>
        <dbReference type="EMBL" id="SUM88499.1"/>
    </source>
</evidence>
<accession>A0A7Z7VWZ0</accession>
<sequence>MPKVIGLTGGIATGKSTVAALLEVHGFKIVDADLASRKAVEKGSEGLRQIQEQFGEEAINEDGEMDRAYIAQQVFFDDEKKKTTESNRSSDCA</sequence>
<dbReference type="EMBL" id="LR962863">
    <property type="protein sequence ID" value="CAD7359515.1"/>
    <property type="molecule type" value="Genomic_DNA"/>
</dbReference>
<dbReference type="InterPro" id="IPR027417">
    <property type="entry name" value="P-loop_NTPase"/>
</dbReference>
<dbReference type="AlphaFoldDB" id="A0A7Z7VWZ0"/>
<proteinExistence type="predicted"/>
<keyword evidence="2" id="KW-0067">ATP-binding</keyword>
<dbReference type="InterPro" id="IPR001977">
    <property type="entry name" value="Depp_CoAkinase"/>
</dbReference>
<dbReference type="GO" id="GO:0005737">
    <property type="term" value="C:cytoplasm"/>
    <property type="evidence" value="ECO:0007669"/>
    <property type="project" value="UniProtKB-UniRule"/>
</dbReference>
<keyword evidence="1" id="KW-0547">Nucleotide-binding</keyword>
<evidence type="ECO:0000256" key="1">
    <source>
        <dbReference type="ARBA" id="ARBA00022741"/>
    </source>
</evidence>
<dbReference type="SUPFAM" id="SSF52540">
    <property type="entry name" value="P-loop containing nucleoside triphosphate hydrolases"/>
    <property type="match status" value="1"/>
</dbReference>
<dbReference type="GO" id="GO:0015937">
    <property type="term" value="P:coenzyme A biosynthetic process"/>
    <property type="evidence" value="ECO:0007669"/>
    <property type="project" value="UniProtKB-UniRule"/>
</dbReference>
<keyword evidence="5" id="KW-0808">Transferase</keyword>
<evidence type="ECO:0000313" key="4">
    <source>
        <dbReference type="EMBL" id="CAD7359515.1"/>
    </source>
</evidence>
<dbReference type="NCBIfam" id="TIGR00152">
    <property type="entry name" value="dephospho-CoA kinase"/>
    <property type="match status" value="1"/>
</dbReference>
<dbReference type="PROSITE" id="PS51219">
    <property type="entry name" value="DPCK"/>
    <property type="match status" value="1"/>
</dbReference>
<gene>
    <name evidence="5" type="primary">coaE_1</name>
    <name evidence="5" type="ORF">NCTC12218_01164</name>
</gene>
<evidence type="ECO:0000256" key="3">
    <source>
        <dbReference type="NCBIfam" id="TIGR00152"/>
    </source>
</evidence>
<dbReference type="Proteomes" id="UP000264146">
    <property type="component" value="Chromosome"/>
</dbReference>
<evidence type="ECO:0000256" key="2">
    <source>
        <dbReference type="ARBA" id="ARBA00022840"/>
    </source>
</evidence>
<dbReference type="Pfam" id="PF01121">
    <property type="entry name" value="CoaE"/>
    <property type="match status" value="1"/>
</dbReference>
<name>A0A7Z7VWZ0_STASC</name>